<evidence type="ECO:0000256" key="5">
    <source>
        <dbReference type="ARBA" id="ARBA00023134"/>
    </source>
</evidence>
<protein>
    <submittedName>
        <fullName evidence="11">Uncharacterized protein</fullName>
    </submittedName>
</protein>
<dbReference type="GO" id="GO:0005834">
    <property type="term" value="C:heterotrimeric G-protein complex"/>
    <property type="evidence" value="ECO:0007669"/>
    <property type="project" value="TreeGrafter"/>
</dbReference>
<evidence type="ECO:0000256" key="3">
    <source>
        <dbReference type="ARBA" id="ARBA00022741"/>
    </source>
</evidence>
<keyword evidence="4 10" id="KW-0460">Magnesium</keyword>
<name>A0A6B2L7S9_9EUKA</name>
<keyword evidence="2 10" id="KW-0479">Metal-binding</keyword>
<feature type="binding site" evidence="9">
    <location>
        <begin position="268"/>
        <end position="271"/>
    </location>
    <ligand>
        <name>GTP</name>
        <dbReference type="ChEBI" id="CHEBI:37565"/>
    </ligand>
</feature>
<accession>A0A6B2L7S9</accession>
<keyword evidence="3 9" id="KW-0547">Nucleotide-binding</keyword>
<dbReference type="SMART" id="SM00275">
    <property type="entry name" value="G_alpha"/>
    <property type="match status" value="1"/>
</dbReference>
<keyword evidence="7" id="KW-0807">Transducer</keyword>
<dbReference type="PANTHER" id="PTHR10218">
    <property type="entry name" value="GTP-BINDING PROTEIN ALPHA SUBUNIT"/>
    <property type="match status" value="1"/>
</dbReference>
<dbReference type="GO" id="GO:0003924">
    <property type="term" value="F:GTPase activity"/>
    <property type="evidence" value="ECO:0007669"/>
    <property type="project" value="InterPro"/>
</dbReference>
<evidence type="ECO:0000256" key="7">
    <source>
        <dbReference type="ARBA" id="ARBA00023224"/>
    </source>
</evidence>
<dbReference type="GO" id="GO:0005525">
    <property type="term" value="F:GTP binding"/>
    <property type="evidence" value="ECO:0007669"/>
    <property type="project" value="UniProtKB-KW"/>
</dbReference>
<evidence type="ECO:0000256" key="6">
    <source>
        <dbReference type="ARBA" id="ARBA00023139"/>
    </source>
</evidence>
<sequence>MGVCVSEEKIVTPQSKKIDSEMKALAVDIQQTIKILLLGPGESGKSTVFKQMKIIQDDGGFTEEEKRSFQEQIYNNCVSQMRAIIEAAINLKIPLTKKESLENAQHLMKATRDVVNWTPELGNMIKELWADPGIQEVYKKRGQHYQLNDTTEYFMSNIDRINEKNFMPTEEDVLRVRVRSTGIEEAEFTFDKKVFKVIDVGGQRSERRKWIHCFDGVSAVLFCASLADYDLPLREDPRQNRLTEAISLFGEVCNSETFLQRTLIFFLNKTDLLVNKLPEHPLENWRKDYTPPNSQDPTENYKAASEFLKNLFINEIDVDRRPLTSLYSHFTCALDTKNIEVVIRAVRTTLLQGIIKDFGL</sequence>
<keyword evidence="1" id="KW-0519">Myristate</keyword>
<dbReference type="InterPro" id="IPR001019">
    <property type="entry name" value="Gprotein_alpha_su"/>
</dbReference>
<dbReference type="PROSITE" id="PS51882">
    <property type="entry name" value="G_ALPHA"/>
    <property type="match status" value="1"/>
</dbReference>
<dbReference type="Pfam" id="PF00503">
    <property type="entry name" value="G-alpha"/>
    <property type="match status" value="1"/>
</dbReference>
<dbReference type="GO" id="GO:0032502">
    <property type="term" value="P:developmental process"/>
    <property type="evidence" value="ECO:0007669"/>
    <property type="project" value="UniProtKB-ARBA"/>
</dbReference>
<proteinExistence type="predicted"/>
<dbReference type="PANTHER" id="PTHR10218:SF302">
    <property type="entry name" value="GUANINE NUCLEOTIDE-BINDING PROTEIN ALPHA-5 SUBUNIT"/>
    <property type="match status" value="1"/>
</dbReference>
<keyword evidence="6" id="KW-0564">Palmitate</keyword>
<dbReference type="GO" id="GO:0007188">
    <property type="term" value="P:adenylate cyclase-modulating G protein-coupled receptor signaling pathway"/>
    <property type="evidence" value="ECO:0007669"/>
    <property type="project" value="TreeGrafter"/>
</dbReference>
<dbReference type="AlphaFoldDB" id="A0A6B2L7S9"/>
<dbReference type="GO" id="GO:0031683">
    <property type="term" value="F:G-protein beta/gamma-subunit complex binding"/>
    <property type="evidence" value="ECO:0007669"/>
    <property type="project" value="InterPro"/>
</dbReference>
<feature type="binding site" evidence="9">
    <location>
        <position position="333"/>
    </location>
    <ligand>
        <name>GTP</name>
        <dbReference type="ChEBI" id="CHEBI:37565"/>
    </ligand>
</feature>
<evidence type="ECO:0000313" key="11">
    <source>
        <dbReference type="EMBL" id="NDV33062.1"/>
    </source>
</evidence>
<evidence type="ECO:0000256" key="4">
    <source>
        <dbReference type="ARBA" id="ARBA00022842"/>
    </source>
</evidence>
<dbReference type="GO" id="GO:0005737">
    <property type="term" value="C:cytoplasm"/>
    <property type="evidence" value="ECO:0007669"/>
    <property type="project" value="TreeGrafter"/>
</dbReference>
<evidence type="ECO:0000256" key="2">
    <source>
        <dbReference type="ARBA" id="ARBA00022723"/>
    </source>
</evidence>
<dbReference type="EMBL" id="GIBP01004093">
    <property type="protein sequence ID" value="NDV33062.1"/>
    <property type="molecule type" value="Transcribed_RNA"/>
</dbReference>
<dbReference type="GO" id="GO:0046872">
    <property type="term" value="F:metal ion binding"/>
    <property type="evidence" value="ECO:0007669"/>
    <property type="project" value="UniProtKB-KW"/>
</dbReference>
<dbReference type="PRINTS" id="PR00318">
    <property type="entry name" value="GPROTEINA"/>
</dbReference>
<keyword evidence="5 9" id="KW-0342">GTP-binding</keyword>
<feature type="binding site" evidence="9">
    <location>
        <begin position="199"/>
        <end position="203"/>
    </location>
    <ligand>
        <name>GTP</name>
        <dbReference type="ChEBI" id="CHEBI:37565"/>
    </ligand>
</feature>
<dbReference type="Gene3D" id="3.40.50.300">
    <property type="entry name" value="P-loop containing nucleotide triphosphate hydrolases"/>
    <property type="match status" value="1"/>
</dbReference>
<dbReference type="SUPFAM" id="SSF47895">
    <property type="entry name" value="Transducin (alpha subunit), insertion domain"/>
    <property type="match status" value="1"/>
</dbReference>
<feature type="binding site" evidence="10">
    <location>
        <position position="46"/>
    </location>
    <ligand>
        <name>Mg(2+)</name>
        <dbReference type="ChEBI" id="CHEBI:18420"/>
    </ligand>
</feature>
<dbReference type="FunFam" id="3.40.50.300:FF:003800">
    <property type="entry name" value="Guanine nucleotide-binding protein G(k) subunit alpha"/>
    <property type="match status" value="1"/>
</dbReference>
<dbReference type="FunFam" id="1.10.400.10:FF:000007">
    <property type="entry name" value="Guanine nucleotide-binding protein subunit alpha"/>
    <property type="match status" value="1"/>
</dbReference>
<dbReference type="CDD" id="cd00066">
    <property type="entry name" value="G-alpha"/>
    <property type="match status" value="1"/>
</dbReference>
<evidence type="ECO:0000256" key="1">
    <source>
        <dbReference type="ARBA" id="ARBA00022707"/>
    </source>
</evidence>
<feature type="binding site" evidence="9">
    <location>
        <begin position="42"/>
        <end position="47"/>
    </location>
    <ligand>
        <name>GTP</name>
        <dbReference type="ChEBI" id="CHEBI:37565"/>
    </ligand>
</feature>
<keyword evidence="8" id="KW-0449">Lipoprotein</keyword>
<dbReference type="InterPro" id="IPR011025">
    <property type="entry name" value="GproteinA_insert"/>
</dbReference>
<evidence type="ECO:0000256" key="9">
    <source>
        <dbReference type="PIRSR" id="PIRSR601019-1"/>
    </source>
</evidence>
<dbReference type="InterPro" id="IPR027417">
    <property type="entry name" value="P-loop_NTPase"/>
</dbReference>
<dbReference type="SUPFAM" id="SSF52540">
    <property type="entry name" value="P-loop containing nucleoside triphosphate hydrolases"/>
    <property type="match status" value="1"/>
</dbReference>
<feature type="binding site" evidence="10">
    <location>
        <position position="180"/>
    </location>
    <ligand>
        <name>Mg(2+)</name>
        <dbReference type="ChEBI" id="CHEBI:18420"/>
    </ligand>
</feature>
<evidence type="ECO:0000256" key="8">
    <source>
        <dbReference type="ARBA" id="ARBA00023288"/>
    </source>
</evidence>
<dbReference type="Gene3D" id="1.10.400.10">
    <property type="entry name" value="GI Alpha 1, domain 2-like"/>
    <property type="match status" value="1"/>
</dbReference>
<evidence type="ECO:0000256" key="10">
    <source>
        <dbReference type="PIRSR" id="PIRSR601019-2"/>
    </source>
</evidence>
<reference evidence="11" key="1">
    <citation type="journal article" date="2020" name="J. Eukaryot. Microbiol.">
        <title>De novo Sequencing, Assembly and Annotation of the Transcriptome for the Free-Living Testate Amoeba Arcella intermedia.</title>
        <authorList>
            <person name="Ribeiro G.M."/>
            <person name="Porfirio-Sousa A.L."/>
            <person name="Maurer-Alcala X.X."/>
            <person name="Katz L.A."/>
            <person name="Lahr D.J.G."/>
        </authorList>
    </citation>
    <scope>NUCLEOTIDE SEQUENCE</scope>
</reference>
<organism evidence="11">
    <name type="scientific">Arcella intermedia</name>
    <dbReference type="NCBI Taxonomy" id="1963864"/>
    <lineage>
        <taxon>Eukaryota</taxon>
        <taxon>Amoebozoa</taxon>
        <taxon>Tubulinea</taxon>
        <taxon>Elardia</taxon>
        <taxon>Arcellinida</taxon>
        <taxon>Sphaerothecina</taxon>
        <taxon>Arcellidae</taxon>
        <taxon>Arcella</taxon>
    </lineage>
</organism>
<dbReference type="GO" id="GO:0001664">
    <property type="term" value="F:G protein-coupled receptor binding"/>
    <property type="evidence" value="ECO:0007669"/>
    <property type="project" value="TreeGrafter"/>
</dbReference>